<dbReference type="InterPro" id="IPR002500">
    <property type="entry name" value="PAPS_reduct_dom"/>
</dbReference>
<dbReference type="Pfam" id="PF01507">
    <property type="entry name" value="PAPS_reduct"/>
    <property type="match status" value="1"/>
</dbReference>
<proteinExistence type="predicted"/>
<gene>
    <name evidence="2" type="ORF">LZI70_03920</name>
</gene>
<reference evidence="2" key="1">
    <citation type="submission" date="2022-01" db="EMBL/GenBank/DDBJ databases">
        <title>Alginate degradation mechanism of Vibrio pelagius WXL662.</title>
        <authorList>
            <person name="He X."/>
        </authorList>
    </citation>
    <scope>NUCLEOTIDE SEQUENCE</scope>
    <source>
        <strain evidence="2">WXL662</strain>
    </source>
</reference>
<dbReference type="RefSeq" id="WP_255231344.1">
    <property type="nucleotide sequence ID" value="NZ_CP090614.1"/>
</dbReference>
<evidence type="ECO:0000313" key="2">
    <source>
        <dbReference type="EMBL" id="UTT85437.1"/>
    </source>
</evidence>
<sequence>MIRELRMAEDLAEYEDFINEEDFANHKLSYYIADIQRVYCADKRPWVIGYSGGKDSSAVMSLVYLALLGLEAKDRHKPVFVVSSDTLVETPVVVKHIKDSLAAIEKGARRDDLPITCHTVVPKDDQTFWANLLGKGYPAPTRSFRWCTERMKIDPVSDFIKSKVSQFDEVIVVLGSRSQESASRAQVIAKHKIDGSRLAIHTTLANAFIFTPIDTWSVDDVWKILRLCHLETKQTPYGPKNIWIDKYDLEWENPWGGKNLVLWNLYKDSSGQGECPMVIDETTPSCGNSRFGCWTCTVVTKDRAMESLIQNGEQWMAPLLEFREELARTNIPENKNTYRNFKRRTGKIHTQTKKLPKNITNKFEHRDKVHSYVKKNYPQEHDYPVFFKEEGNDLIQVYNQESNENVGTLVFKKDKNNDNELRWFWRINEHSPGPYWLKYRRQWLKELLELNKKFKSEGHEVELISAPELHAIRQEWLHDPNEPDWNDSLPTIFREVYGYDLDWVYDDNASFGKGDAQLLVELSNDYDITPEMIMKLIELEVSMEGLSRRSGISKKIESLLKLDWGSLEEIKTKHISRQSIAEFDMYRKDIERYNEQLAELNTLLQKEF</sequence>
<dbReference type="Gene3D" id="3.40.50.620">
    <property type="entry name" value="HUPs"/>
    <property type="match status" value="1"/>
</dbReference>
<accession>A0ABY5G6E5</accession>
<dbReference type="InterPro" id="IPR014729">
    <property type="entry name" value="Rossmann-like_a/b/a_fold"/>
</dbReference>
<dbReference type="Proteomes" id="UP001059120">
    <property type="component" value="Chromosome 1"/>
</dbReference>
<keyword evidence="3" id="KW-1185">Reference proteome</keyword>
<dbReference type="EMBL" id="CP090614">
    <property type="protein sequence ID" value="UTT85437.1"/>
    <property type="molecule type" value="Genomic_DNA"/>
</dbReference>
<organism evidence="2 3">
    <name type="scientific">Vibrio pelagius</name>
    <dbReference type="NCBI Taxonomy" id="28169"/>
    <lineage>
        <taxon>Bacteria</taxon>
        <taxon>Pseudomonadati</taxon>
        <taxon>Pseudomonadota</taxon>
        <taxon>Gammaproteobacteria</taxon>
        <taxon>Vibrionales</taxon>
        <taxon>Vibrionaceae</taxon>
        <taxon>Vibrio</taxon>
    </lineage>
</organism>
<evidence type="ECO:0000313" key="3">
    <source>
        <dbReference type="Proteomes" id="UP001059120"/>
    </source>
</evidence>
<feature type="domain" description="Phosphoadenosine phosphosulphate reductase" evidence="1">
    <location>
        <begin position="47"/>
        <end position="229"/>
    </location>
</feature>
<evidence type="ECO:0000259" key="1">
    <source>
        <dbReference type="Pfam" id="PF01507"/>
    </source>
</evidence>
<dbReference type="InterPro" id="IPR050128">
    <property type="entry name" value="Sulfate_adenylyltrnsfr_sub2"/>
</dbReference>
<dbReference type="PANTHER" id="PTHR43196:SF2">
    <property type="entry name" value="PHOSPHOADENOSINE PHOSPHOSULFATE REDUCTASE"/>
    <property type="match status" value="1"/>
</dbReference>
<dbReference type="PANTHER" id="PTHR43196">
    <property type="entry name" value="SULFATE ADENYLYLTRANSFERASE SUBUNIT 2"/>
    <property type="match status" value="1"/>
</dbReference>
<dbReference type="SUPFAM" id="SSF52402">
    <property type="entry name" value="Adenine nucleotide alpha hydrolases-like"/>
    <property type="match status" value="1"/>
</dbReference>
<dbReference type="NCBIfam" id="NF005316">
    <property type="entry name" value="PRK06850.1"/>
    <property type="match status" value="1"/>
</dbReference>
<protein>
    <submittedName>
        <fullName evidence="2">DNA phosphorothioation system sulfurtransferase DndC</fullName>
    </submittedName>
</protein>
<name>A0ABY5G6E5_VIBPE</name>